<dbReference type="Proteomes" id="UP000294530">
    <property type="component" value="Unassembled WGS sequence"/>
</dbReference>
<organism evidence="1 2">
    <name type="scientific">Bremia lactucae</name>
    <name type="common">Lettuce downy mildew</name>
    <dbReference type="NCBI Taxonomy" id="4779"/>
    <lineage>
        <taxon>Eukaryota</taxon>
        <taxon>Sar</taxon>
        <taxon>Stramenopiles</taxon>
        <taxon>Oomycota</taxon>
        <taxon>Peronosporomycetes</taxon>
        <taxon>Peronosporales</taxon>
        <taxon>Peronosporaceae</taxon>
        <taxon>Bremia</taxon>
    </lineage>
</organism>
<evidence type="ECO:0000313" key="1">
    <source>
        <dbReference type="EMBL" id="TDH66279.1"/>
    </source>
</evidence>
<sequence>MTETTPSATGIAENKAAFFHIFQISNSGWPGPSEQKFLQTINPAGDTNQELLPEEAQGLKNLLLSASSRNQYSRFSFFKLKRVVVPPVKIPPELATPNATNIIVAGSRIPMTKDMWTRHRVRMLRRLPRCIDEVDAW</sequence>
<dbReference type="AlphaFoldDB" id="A0A976FGU7"/>
<dbReference type="KEGG" id="blac:94350865"/>
<dbReference type="OrthoDB" id="166729at2759"/>
<proteinExistence type="predicted"/>
<dbReference type="RefSeq" id="XP_067815778.1">
    <property type="nucleotide sequence ID" value="XM_067965194.1"/>
</dbReference>
<gene>
    <name evidence="1" type="ORF">CCR75_007130</name>
</gene>
<protein>
    <submittedName>
        <fullName evidence="1">Uncharacterized protein</fullName>
    </submittedName>
</protein>
<dbReference type="GeneID" id="94350865"/>
<keyword evidence="2" id="KW-1185">Reference proteome</keyword>
<comment type="caution">
    <text evidence="1">The sequence shown here is derived from an EMBL/GenBank/DDBJ whole genome shotgun (WGS) entry which is preliminary data.</text>
</comment>
<accession>A0A976FGU7</accession>
<reference evidence="1 2" key="1">
    <citation type="journal article" date="2021" name="Genome Biol.">
        <title>AFLAP: assembly-free linkage analysis pipeline using k-mers from genome sequencing data.</title>
        <authorList>
            <person name="Fletcher K."/>
            <person name="Zhang L."/>
            <person name="Gil J."/>
            <person name="Han R."/>
            <person name="Cavanaugh K."/>
            <person name="Michelmore R."/>
        </authorList>
    </citation>
    <scope>NUCLEOTIDE SEQUENCE [LARGE SCALE GENOMIC DNA]</scope>
    <source>
        <strain evidence="1 2">SF5</strain>
    </source>
</reference>
<evidence type="ECO:0000313" key="2">
    <source>
        <dbReference type="Proteomes" id="UP000294530"/>
    </source>
</evidence>
<dbReference type="EMBL" id="SHOA02000018">
    <property type="protein sequence ID" value="TDH66279.1"/>
    <property type="molecule type" value="Genomic_DNA"/>
</dbReference>
<name>A0A976FGU7_BRELC</name>